<dbReference type="PANTHER" id="PTHR32332:SF18">
    <property type="entry name" value="2-NITROPROPANE DIOXYGENASE"/>
    <property type="match status" value="1"/>
</dbReference>
<accession>A0ABM7V9X6</accession>
<keyword evidence="1" id="KW-0560">Oxidoreductase</keyword>
<protein>
    <submittedName>
        <fullName evidence="1">2-nitropropane dioxygenase</fullName>
    </submittedName>
</protein>
<gene>
    <name evidence="1" type="ORF">HYD_7140</name>
</gene>
<reference evidence="1" key="1">
    <citation type="submission" date="2021-10" db="EMBL/GenBank/DDBJ databases">
        <title>Genome Sequence of The Candidatus Hydrogeosomobacter endosymbioticus, an Intracellular Bacterial Symbiont of the Anaerobic Ciliate GW7.</title>
        <authorList>
            <person name="Shiohama Y."/>
            <person name="Shinzato N."/>
        </authorList>
    </citation>
    <scope>NUCLEOTIDE SEQUENCE [LARGE SCALE GENOMIC DNA]</scope>
    <source>
        <strain evidence="1">200920</strain>
    </source>
</reference>
<dbReference type="Proteomes" id="UP001320209">
    <property type="component" value="Chromosome"/>
</dbReference>
<dbReference type="InterPro" id="IPR013785">
    <property type="entry name" value="Aldolase_TIM"/>
</dbReference>
<proteinExistence type="predicted"/>
<keyword evidence="1" id="KW-0223">Dioxygenase</keyword>
<keyword evidence="2" id="KW-1185">Reference proteome</keyword>
<organism evidence="1 2">
    <name type="scientific">Candidatus Hydrogenosomobacter endosymbioticus</name>
    <dbReference type="NCBI Taxonomy" id="2558174"/>
    <lineage>
        <taxon>Bacteria</taxon>
        <taxon>Pseudomonadati</taxon>
        <taxon>Pseudomonadota</taxon>
        <taxon>Alphaproteobacteria</taxon>
        <taxon>Holosporales</taxon>
        <taxon>Holosporaceae</taxon>
        <taxon>Candidatus Hydrogenosomobacter</taxon>
    </lineage>
</organism>
<dbReference type="EMBL" id="AP025225">
    <property type="protein sequence ID" value="BDB96581.1"/>
    <property type="molecule type" value="Genomic_DNA"/>
</dbReference>
<dbReference type="Pfam" id="PF03060">
    <property type="entry name" value="NMO"/>
    <property type="match status" value="1"/>
</dbReference>
<dbReference type="SUPFAM" id="SSF51412">
    <property type="entry name" value="Inosine monophosphate dehydrogenase (IMPDH)"/>
    <property type="match status" value="1"/>
</dbReference>
<sequence length="491" mass="54159">MSSVGVVSTVGLPKIRMFEKDVIPIVEGGKGIAVSDGRSCGAWAAAGCVGTFSGVNADSYDSMGAYAPMVFYKKLRADRQQELLAQSIIGGIRQAEIAHEVSSGRGAISMNVMWEMGGVELVLEGILQKASKLIDNVVCGAGMPYRLAEIASKFGTFYSPIVSSARAFSALWKRTYHKFSEWLGSVVYEDPWLAGGHNGLSNAEDPLIPEAPYSRIARLRAVMNEFGLEHVPIVIAGGVWSLAEWRDLIRNDEVGSVAFQFGTRAMLTVESPIPDKWKNALMNIEKGDVSLNKFSPTGFYSSAVRNRFLRELEERSERQVPCSYEKERDDDFAVRVWRSGRTVYVKSRYDDIVREWLEAGFSAPLQTPSATLIFVSEGKAAQILSHQVECVGCLSRCLFSGWDQSGECRFSNSSDPRSFCIQKTLQSVAHGGDVENELMFSGHNGYRFSRDPFYANGFVPTVQQLVDRLIDELDASESADVAESHLKTREA</sequence>
<dbReference type="Gene3D" id="3.20.20.70">
    <property type="entry name" value="Aldolase class I"/>
    <property type="match status" value="1"/>
</dbReference>
<evidence type="ECO:0000313" key="1">
    <source>
        <dbReference type="EMBL" id="BDB96581.1"/>
    </source>
</evidence>
<evidence type="ECO:0000313" key="2">
    <source>
        <dbReference type="Proteomes" id="UP001320209"/>
    </source>
</evidence>
<dbReference type="PANTHER" id="PTHR32332">
    <property type="entry name" value="2-NITROPROPANE DIOXYGENASE"/>
    <property type="match status" value="1"/>
</dbReference>
<dbReference type="GO" id="GO:0051213">
    <property type="term" value="F:dioxygenase activity"/>
    <property type="evidence" value="ECO:0007669"/>
    <property type="project" value="UniProtKB-KW"/>
</dbReference>
<name>A0ABM7V9X6_9PROT</name>